<dbReference type="EMBL" id="CAUYUJ010006213">
    <property type="protein sequence ID" value="CAK0816507.1"/>
    <property type="molecule type" value="Genomic_DNA"/>
</dbReference>
<organism evidence="1 2">
    <name type="scientific">Prorocentrum cordatum</name>
    <dbReference type="NCBI Taxonomy" id="2364126"/>
    <lineage>
        <taxon>Eukaryota</taxon>
        <taxon>Sar</taxon>
        <taxon>Alveolata</taxon>
        <taxon>Dinophyceae</taxon>
        <taxon>Prorocentrales</taxon>
        <taxon>Prorocentraceae</taxon>
        <taxon>Prorocentrum</taxon>
    </lineage>
</organism>
<keyword evidence="2" id="KW-1185">Reference proteome</keyword>
<reference evidence="1" key="1">
    <citation type="submission" date="2023-10" db="EMBL/GenBank/DDBJ databases">
        <authorList>
            <person name="Chen Y."/>
            <person name="Shah S."/>
            <person name="Dougan E. K."/>
            <person name="Thang M."/>
            <person name="Chan C."/>
        </authorList>
    </citation>
    <scope>NUCLEOTIDE SEQUENCE [LARGE SCALE GENOMIC DNA]</scope>
</reference>
<dbReference type="Proteomes" id="UP001189429">
    <property type="component" value="Unassembled WGS sequence"/>
</dbReference>
<comment type="caution">
    <text evidence="1">The sequence shown here is derived from an EMBL/GenBank/DDBJ whole genome shotgun (WGS) entry which is preliminary data.</text>
</comment>
<proteinExistence type="predicted"/>
<evidence type="ECO:0000313" key="1">
    <source>
        <dbReference type="EMBL" id="CAK0816507.1"/>
    </source>
</evidence>
<protein>
    <submittedName>
        <fullName evidence="1">Uncharacterized protein</fullName>
    </submittedName>
</protein>
<evidence type="ECO:0000313" key="2">
    <source>
        <dbReference type="Proteomes" id="UP001189429"/>
    </source>
</evidence>
<sequence>MAAAAVQPRLSGAGTHEVAVLGRRPRRAPGVPPPAAPVLRSAAHLRRGGVEVAPAGATASAAAARLAPAAPVELRLVVDATEPCKVLVLRQDGSKFGEASLSAGPRQRCSVALSLEAPAAAPPRGGGRPTPLVVELRPAAPAAPSEAGRVLGEASHLALRHAGGAWCAEVALTRSCFWPPPLAPAAASTTLFGGSCSMPTVLERAVAQRNHAQYACRTVLTIPLRTCHRVDVCGVRVAAESTRTEGGARCAGRRPRTCCGSRGGPEVHEI</sequence>
<accession>A0ABN9RDU6</accession>
<gene>
    <name evidence="1" type="ORF">PCOR1329_LOCUS19447</name>
</gene>
<name>A0ABN9RDU6_9DINO</name>